<dbReference type="AlphaFoldDB" id="A0A4Z1SXB8"/>
<keyword evidence="2" id="KW-1185">Reference proteome</keyword>
<proteinExistence type="predicted"/>
<comment type="caution">
    <text evidence="1">The sequence shown here is derived from an EMBL/GenBank/DDBJ whole genome shotgun (WGS) entry which is preliminary data.</text>
</comment>
<evidence type="ECO:0000313" key="1">
    <source>
        <dbReference type="EMBL" id="TNJ30346.1"/>
    </source>
</evidence>
<dbReference type="VEuPathDB" id="GiardiaDB:GMRT_11568"/>
<sequence>MPLVRPSAAMSSVPTCSCDGAFVLAAITAAQQLVRIDREYALSLRIRCSGCSPTTLLLRCDTSPIARVLVLARDRRLRAVKTQYDSWLNCTIKDDKGNIPSRPDVMFLTPEKLKTAKNLHVKRLDTENRPLCIIADKHSAKVASELIPHLISRPIISLDLGDDEFIVRVILGVLNHPHWLYPYREECMTREQIDNLSSVQRMDWLQRRQFLRDYAVLRRNILAIDTAGIGYQREDVDQERRTGTLLVQLTTTGIQDVYIGNVSDDVKTIRSRIVAVFQLMATLGYTVTLDTTSIGGINAIHVPLTQSGVDRLVSKPMTLPPFRGATHKSQRAVKH</sequence>
<accession>A0A4Z1SXB8</accession>
<dbReference type="EMBL" id="VDLU01000001">
    <property type="protein sequence ID" value="TNJ30346.1"/>
    <property type="molecule type" value="Genomic_DNA"/>
</dbReference>
<dbReference type="Proteomes" id="UP000315496">
    <property type="component" value="Chromosome 1"/>
</dbReference>
<organism evidence="1 2">
    <name type="scientific">Giardia muris</name>
    <dbReference type="NCBI Taxonomy" id="5742"/>
    <lineage>
        <taxon>Eukaryota</taxon>
        <taxon>Metamonada</taxon>
        <taxon>Diplomonadida</taxon>
        <taxon>Hexamitidae</taxon>
        <taxon>Giardiinae</taxon>
        <taxon>Giardia</taxon>
    </lineage>
</organism>
<evidence type="ECO:0000313" key="2">
    <source>
        <dbReference type="Proteomes" id="UP000315496"/>
    </source>
</evidence>
<name>A0A4Z1SXB8_GIAMU</name>
<protein>
    <submittedName>
        <fullName evidence="1">Uncharacterized protein</fullName>
    </submittedName>
</protein>
<gene>
    <name evidence="1" type="ORF">GMRT_11568</name>
</gene>
<reference evidence="1 2" key="1">
    <citation type="submission" date="2019-05" db="EMBL/GenBank/DDBJ databases">
        <title>The compact genome of Giardia muris reveals important steps in the evolution of intestinal protozoan parasites.</title>
        <authorList>
            <person name="Xu F."/>
            <person name="Jimenez-Gonzalez A."/>
            <person name="Einarsson E."/>
            <person name="Astvaldsson A."/>
            <person name="Peirasmaki D."/>
            <person name="Eckmann L."/>
            <person name="Andersson J.O."/>
            <person name="Svard S.G."/>
            <person name="Jerlstrom-Hultqvist J."/>
        </authorList>
    </citation>
    <scope>NUCLEOTIDE SEQUENCE [LARGE SCALE GENOMIC DNA]</scope>
    <source>
        <strain evidence="1 2">Roberts-Thomson</strain>
    </source>
</reference>